<dbReference type="CDD" id="cd17574">
    <property type="entry name" value="REC_OmpR"/>
    <property type="match status" value="1"/>
</dbReference>
<keyword evidence="3" id="KW-0902">Two-component regulatory system</keyword>
<dbReference type="Gene3D" id="3.40.50.2300">
    <property type="match status" value="1"/>
</dbReference>
<dbReference type="EMBL" id="JABSWW010000001">
    <property type="protein sequence ID" value="NRT92150.1"/>
    <property type="molecule type" value="Genomic_DNA"/>
</dbReference>
<dbReference type="Gene3D" id="1.10.10.10">
    <property type="entry name" value="Winged helix-like DNA-binding domain superfamily/Winged helix DNA-binding domain"/>
    <property type="match status" value="1"/>
</dbReference>
<evidence type="ECO:0000256" key="3">
    <source>
        <dbReference type="ARBA" id="ARBA00023012"/>
    </source>
</evidence>
<dbReference type="Gene3D" id="6.10.250.690">
    <property type="match status" value="1"/>
</dbReference>
<evidence type="ECO:0000313" key="13">
    <source>
        <dbReference type="Proteomes" id="UP001193748"/>
    </source>
</evidence>
<dbReference type="SMART" id="SM00448">
    <property type="entry name" value="REC"/>
    <property type="match status" value="1"/>
</dbReference>
<gene>
    <name evidence="12" type="ORF">B0H41_005829</name>
</gene>
<dbReference type="GO" id="GO:0032993">
    <property type="term" value="C:protein-DNA complex"/>
    <property type="evidence" value="ECO:0007669"/>
    <property type="project" value="TreeGrafter"/>
</dbReference>
<dbReference type="InterPro" id="IPR036388">
    <property type="entry name" value="WH-like_DNA-bd_sf"/>
</dbReference>
<protein>
    <recommendedName>
        <fullName evidence="1">Stage 0 sporulation protein A homolog</fullName>
    </recommendedName>
</protein>
<dbReference type="GO" id="GO:0005829">
    <property type="term" value="C:cytosol"/>
    <property type="evidence" value="ECO:0007669"/>
    <property type="project" value="TreeGrafter"/>
</dbReference>
<comment type="caution">
    <text evidence="12">The sequence shown here is derived from an EMBL/GenBank/DDBJ whole genome shotgun (WGS) entry which is preliminary data.</text>
</comment>
<comment type="function">
    <text evidence="7">May play the central regulatory role in sporulation. It may be an element of the effector pathway responsible for the activation of sporulation genes in response to nutritional stress. Spo0A may act in concert with spo0H (a sigma factor) to control the expression of some genes that are critical to the sporulation process.</text>
</comment>
<dbReference type="SUPFAM" id="SSF46894">
    <property type="entry name" value="C-terminal effector domain of the bipartite response regulators"/>
    <property type="match status" value="1"/>
</dbReference>
<dbReference type="CDD" id="cd00383">
    <property type="entry name" value="trans_reg_C"/>
    <property type="match status" value="1"/>
</dbReference>
<reference evidence="12" key="2">
    <citation type="journal article" date="2022" name="Nat. Biotechnol.">
        <title>Carbon-negative production of acetone and isopropanol by gas fermentation at industrial pilot scale.</title>
        <authorList>
            <person name="Liew F.E."/>
            <person name="Nogle R."/>
            <person name="Abdalla T."/>
            <person name="Rasor B.J."/>
            <person name="Canter C."/>
            <person name="Jensen R.O."/>
            <person name="Wang L."/>
            <person name="Strutz J."/>
            <person name="Chirania P."/>
            <person name="De Tissera S."/>
            <person name="Mueller A.P."/>
            <person name="Ruan Z."/>
            <person name="Gao A."/>
            <person name="Tran L."/>
            <person name="Engle N.L."/>
            <person name="Bromley J.C."/>
            <person name="Daniell J."/>
            <person name="Conrado R."/>
            <person name="Tschaplinski T.J."/>
            <person name="Giannone R.J."/>
            <person name="Hettich R.L."/>
            <person name="Karim A.S."/>
            <person name="Simpson S.D."/>
            <person name="Brown S.D."/>
            <person name="Leang C."/>
            <person name="Jewett M.C."/>
            <person name="Kopke M."/>
        </authorList>
    </citation>
    <scope>NUCLEOTIDE SEQUENCE</scope>
    <source>
        <strain evidence="12">DJ080</strain>
    </source>
</reference>
<dbReference type="GO" id="GO:0000976">
    <property type="term" value="F:transcription cis-regulatory region binding"/>
    <property type="evidence" value="ECO:0007669"/>
    <property type="project" value="TreeGrafter"/>
</dbReference>
<sequence>MVGDDMQQRISIIEDDLEICNLLKEFLKESGYEIKISNTGIDGMRELRTLTYDLVILDLMLPYKSGDEILRELRSFSNIPVIVLSAKDMVHTKVDLLRLGADDYVTKPFDLNEILARVESNLRRCSSDSNIKKLILTYKDITLYEEEKKVIVNGNTLVLTSKEYGILFLLLSHPQKVFSKANLFESIWNEEYFSEDNTLNVHISNIRNKLKSANPNEEYIETIWGMGYKLK</sequence>
<dbReference type="InterPro" id="IPR001789">
    <property type="entry name" value="Sig_transdc_resp-reg_receiver"/>
</dbReference>
<dbReference type="AlphaFoldDB" id="A0AAX0B9P9"/>
<dbReference type="PANTHER" id="PTHR48111">
    <property type="entry name" value="REGULATOR OF RPOS"/>
    <property type="match status" value="1"/>
</dbReference>
<dbReference type="Proteomes" id="UP001193748">
    <property type="component" value="Unassembled WGS sequence"/>
</dbReference>
<evidence type="ECO:0000256" key="9">
    <source>
        <dbReference type="PROSITE-ProRule" id="PRU01091"/>
    </source>
</evidence>
<dbReference type="SUPFAM" id="SSF52172">
    <property type="entry name" value="CheY-like"/>
    <property type="match status" value="1"/>
</dbReference>
<dbReference type="FunFam" id="1.10.10.10:FF:000018">
    <property type="entry name" value="DNA-binding response regulator ResD"/>
    <property type="match status" value="1"/>
</dbReference>
<keyword evidence="2 8" id="KW-0597">Phosphoprotein</keyword>
<feature type="modified residue" description="4-aspartylphosphate" evidence="8">
    <location>
        <position position="58"/>
    </location>
</feature>
<dbReference type="Pfam" id="PF00486">
    <property type="entry name" value="Trans_reg_C"/>
    <property type="match status" value="1"/>
</dbReference>
<dbReference type="InterPro" id="IPR016032">
    <property type="entry name" value="Sig_transdc_resp-reg_C-effctor"/>
</dbReference>
<dbReference type="InterPro" id="IPR039420">
    <property type="entry name" value="WalR-like"/>
</dbReference>
<feature type="DNA-binding region" description="OmpR/PhoB-type" evidence="9">
    <location>
        <begin position="133"/>
        <end position="231"/>
    </location>
</feature>
<evidence type="ECO:0000256" key="4">
    <source>
        <dbReference type="ARBA" id="ARBA00023015"/>
    </source>
</evidence>
<keyword evidence="6" id="KW-0804">Transcription</keyword>
<dbReference type="InterPro" id="IPR011006">
    <property type="entry name" value="CheY-like_superfamily"/>
</dbReference>
<dbReference type="InterPro" id="IPR001867">
    <property type="entry name" value="OmpR/PhoB-type_DNA-bd"/>
</dbReference>
<reference evidence="12" key="1">
    <citation type="submission" date="2020-05" db="EMBL/GenBank/DDBJ databases">
        <authorList>
            <person name="Brown S."/>
            <person name="Huntemann M."/>
            <person name="Clum A."/>
            <person name="Spunde A."/>
            <person name="Palaniappan K."/>
            <person name="Ritter S."/>
            <person name="Mikhailova N."/>
            <person name="Chen I.-M."/>
            <person name="Stamatis D."/>
            <person name="Reddy T."/>
            <person name="O'Malley R."/>
            <person name="Daum C."/>
            <person name="Shapiro N."/>
            <person name="Ivanova N."/>
            <person name="Kyrpides N."/>
            <person name="Woyke T."/>
        </authorList>
    </citation>
    <scope>NUCLEOTIDE SEQUENCE</scope>
    <source>
        <strain evidence="12">DJ080</strain>
    </source>
</reference>
<proteinExistence type="predicted"/>
<evidence type="ECO:0000256" key="2">
    <source>
        <dbReference type="ARBA" id="ARBA00022553"/>
    </source>
</evidence>
<evidence type="ECO:0000256" key="7">
    <source>
        <dbReference type="ARBA" id="ARBA00024867"/>
    </source>
</evidence>
<keyword evidence="5 9" id="KW-0238">DNA-binding</keyword>
<accession>A0AAX0B9P9</accession>
<dbReference type="PROSITE" id="PS50110">
    <property type="entry name" value="RESPONSE_REGULATORY"/>
    <property type="match status" value="1"/>
</dbReference>
<evidence type="ECO:0000259" key="11">
    <source>
        <dbReference type="PROSITE" id="PS51755"/>
    </source>
</evidence>
<evidence type="ECO:0000256" key="1">
    <source>
        <dbReference type="ARBA" id="ARBA00018672"/>
    </source>
</evidence>
<dbReference type="PROSITE" id="PS51755">
    <property type="entry name" value="OMPR_PHOB"/>
    <property type="match status" value="1"/>
</dbReference>
<evidence type="ECO:0000256" key="8">
    <source>
        <dbReference type="PROSITE-ProRule" id="PRU00169"/>
    </source>
</evidence>
<keyword evidence="4" id="KW-0805">Transcription regulation</keyword>
<evidence type="ECO:0000313" key="12">
    <source>
        <dbReference type="EMBL" id="NRT92150.1"/>
    </source>
</evidence>
<dbReference type="Pfam" id="PF00072">
    <property type="entry name" value="Response_reg"/>
    <property type="match status" value="1"/>
</dbReference>
<evidence type="ECO:0000259" key="10">
    <source>
        <dbReference type="PROSITE" id="PS50110"/>
    </source>
</evidence>
<evidence type="ECO:0000256" key="5">
    <source>
        <dbReference type="ARBA" id="ARBA00023125"/>
    </source>
</evidence>
<feature type="domain" description="OmpR/PhoB-type" evidence="11">
    <location>
        <begin position="133"/>
        <end position="231"/>
    </location>
</feature>
<organism evidence="12 13">
    <name type="scientific">Clostridium beijerinckii</name>
    <name type="common">Clostridium MP</name>
    <dbReference type="NCBI Taxonomy" id="1520"/>
    <lineage>
        <taxon>Bacteria</taxon>
        <taxon>Bacillati</taxon>
        <taxon>Bacillota</taxon>
        <taxon>Clostridia</taxon>
        <taxon>Eubacteriales</taxon>
        <taxon>Clostridiaceae</taxon>
        <taxon>Clostridium</taxon>
    </lineage>
</organism>
<evidence type="ECO:0000256" key="6">
    <source>
        <dbReference type="ARBA" id="ARBA00023163"/>
    </source>
</evidence>
<feature type="domain" description="Response regulatory" evidence="10">
    <location>
        <begin position="9"/>
        <end position="122"/>
    </location>
</feature>
<dbReference type="GO" id="GO:0006355">
    <property type="term" value="P:regulation of DNA-templated transcription"/>
    <property type="evidence" value="ECO:0007669"/>
    <property type="project" value="InterPro"/>
</dbReference>
<name>A0AAX0B9P9_CLOBE</name>
<dbReference type="GO" id="GO:0000156">
    <property type="term" value="F:phosphorelay response regulator activity"/>
    <property type="evidence" value="ECO:0007669"/>
    <property type="project" value="TreeGrafter"/>
</dbReference>
<dbReference type="SMART" id="SM00862">
    <property type="entry name" value="Trans_reg_C"/>
    <property type="match status" value="1"/>
</dbReference>
<dbReference type="PANTHER" id="PTHR48111:SF2">
    <property type="entry name" value="RESPONSE REGULATOR SAER"/>
    <property type="match status" value="1"/>
</dbReference>